<evidence type="ECO:0000256" key="11">
    <source>
        <dbReference type="ARBA" id="ARBA00023136"/>
    </source>
</evidence>
<keyword evidence="11 13" id="KW-0472">Membrane</keyword>
<proteinExistence type="predicted"/>
<dbReference type="EMBL" id="AP025225">
    <property type="protein sequence ID" value="BDB96009.1"/>
    <property type="molecule type" value="Genomic_DNA"/>
</dbReference>
<keyword evidence="7" id="KW-0521">NADP</keyword>
<keyword evidence="16" id="KW-1185">Reference proteome</keyword>
<evidence type="ECO:0000256" key="7">
    <source>
        <dbReference type="ARBA" id="ARBA00022857"/>
    </source>
</evidence>
<organism evidence="15 16">
    <name type="scientific">Candidatus Hydrogenosomobacter endosymbioticus</name>
    <dbReference type="NCBI Taxonomy" id="2558174"/>
    <lineage>
        <taxon>Bacteria</taxon>
        <taxon>Pseudomonadati</taxon>
        <taxon>Pseudomonadota</taxon>
        <taxon>Alphaproteobacteria</taxon>
        <taxon>Holosporales</taxon>
        <taxon>Holosporaceae</taxon>
        <taxon>Candidatus Hydrogenosomobacter</taxon>
    </lineage>
</organism>
<feature type="transmembrane region" description="Helical" evidence="13">
    <location>
        <begin position="139"/>
        <end position="159"/>
    </location>
</feature>
<evidence type="ECO:0000256" key="10">
    <source>
        <dbReference type="ARBA" id="ARBA00023027"/>
    </source>
</evidence>
<dbReference type="InterPro" id="IPR024605">
    <property type="entry name" value="NADP_transhyd_a_C"/>
</dbReference>
<sequence length="181" mass="19669">MTVMFLCFSGVVPSSAASGYCDGVASYPVIILVLSVFLGYFVVSRVSGSLHAPLMSLTNAISSIIIVIAISSGIKYGNSADLRRSVSNIDNKEVQIANSKTTYEASDYIQDGKSSDYRKFDVDKKVSAWRASSIDSFSAVNMLSVFILGINVFGGFFITHRMISMFMPRKKSPRSASARNE</sequence>
<comment type="subcellular location">
    <subcellularLocation>
        <location evidence="2">Cell inner membrane</location>
        <topology evidence="2">Multi-pass membrane protein</topology>
    </subcellularLocation>
</comment>
<evidence type="ECO:0000256" key="5">
    <source>
        <dbReference type="ARBA" id="ARBA00022519"/>
    </source>
</evidence>
<feature type="domain" description="NAD(P) transhydrogenase alpha subunit C-terminal" evidence="14">
    <location>
        <begin position="29"/>
        <end position="71"/>
    </location>
</feature>
<evidence type="ECO:0000256" key="13">
    <source>
        <dbReference type="SAM" id="Phobius"/>
    </source>
</evidence>
<keyword evidence="6 13" id="KW-0812">Transmembrane</keyword>
<dbReference type="PANTHER" id="PTHR10160">
    <property type="entry name" value="NAD(P) TRANSHYDROGENASE"/>
    <property type="match status" value="1"/>
</dbReference>
<keyword evidence="4" id="KW-1003">Cell membrane</keyword>
<feature type="domain" description="NAD(P) transhydrogenase alpha subunit C-terminal" evidence="14">
    <location>
        <begin position="135"/>
        <end position="166"/>
    </location>
</feature>
<keyword evidence="10" id="KW-0520">NAD</keyword>
<dbReference type="Pfam" id="PF12769">
    <property type="entry name" value="PNTB_4TM"/>
    <property type="match status" value="2"/>
</dbReference>
<evidence type="ECO:0000256" key="1">
    <source>
        <dbReference type="ARBA" id="ARBA00003943"/>
    </source>
</evidence>
<dbReference type="EC" id="7.1.1.1" evidence="3"/>
<dbReference type="RefSeq" id="WP_236865337.1">
    <property type="nucleotide sequence ID" value="NZ_AP025225.1"/>
</dbReference>
<evidence type="ECO:0000256" key="4">
    <source>
        <dbReference type="ARBA" id="ARBA00022475"/>
    </source>
</evidence>
<comment type="catalytic activity">
    <reaction evidence="12">
        <text>NAD(+) + NADPH + H(+)(in) = NADH + NADP(+) + H(+)(out)</text>
        <dbReference type="Rhea" id="RHEA:47992"/>
        <dbReference type="ChEBI" id="CHEBI:15378"/>
        <dbReference type="ChEBI" id="CHEBI:57540"/>
        <dbReference type="ChEBI" id="CHEBI:57783"/>
        <dbReference type="ChEBI" id="CHEBI:57945"/>
        <dbReference type="ChEBI" id="CHEBI:58349"/>
        <dbReference type="EC" id="7.1.1.1"/>
    </reaction>
</comment>
<evidence type="ECO:0000313" key="15">
    <source>
        <dbReference type="EMBL" id="BDB96009.1"/>
    </source>
</evidence>
<evidence type="ECO:0000313" key="16">
    <source>
        <dbReference type="Proteomes" id="UP001320209"/>
    </source>
</evidence>
<protein>
    <recommendedName>
        <fullName evidence="3">proton-translocating NAD(P)(+) transhydrogenase</fullName>
        <ecNumber evidence="3">7.1.1.1</ecNumber>
    </recommendedName>
</protein>
<keyword evidence="5" id="KW-0997">Cell inner membrane</keyword>
<evidence type="ECO:0000256" key="12">
    <source>
        <dbReference type="ARBA" id="ARBA00048202"/>
    </source>
</evidence>
<evidence type="ECO:0000256" key="2">
    <source>
        <dbReference type="ARBA" id="ARBA00004429"/>
    </source>
</evidence>
<dbReference type="Proteomes" id="UP001320209">
    <property type="component" value="Chromosome"/>
</dbReference>
<reference evidence="15" key="1">
    <citation type="submission" date="2021-10" db="EMBL/GenBank/DDBJ databases">
        <title>Genome Sequence of The Candidatus Hydrogeosomobacter endosymbioticus, an Intracellular Bacterial Symbiont of the Anaerobic Ciliate GW7.</title>
        <authorList>
            <person name="Shiohama Y."/>
            <person name="Shinzato N."/>
        </authorList>
    </citation>
    <scope>NUCLEOTIDE SEQUENCE [LARGE SCALE GENOMIC DNA]</scope>
    <source>
        <strain evidence="15">200920</strain>
    </source>
</reference>
<evidence type="ECO:0000256" key="8">
    <source>
        <dbReference type="ARBA" id="ARBA00022967"/>
    </source>
</evidence>
<gene>
    <name evidence="15" type="ORF">HYD_1420</name>
</gene>
<evidence type="ECO:0000256" key="3">
    <source>
        <dbReference type="ARBA" id="ARBA00012943"/>
    </source>
</evidence>
<evidence type="ECO:0000259" key="14">
    <source>
        <dbReference type="Pfam" id="PF12769"/>
    </source>
</evidence>
<name>A0ABN6L2Q7_9PROT</name>
<keyword evidence="8" id="KW-1278">Translocase</keyword>
<accession>A0ABN6L2Q7</accession>
<evidence type="ECO:0000256" key="9">
    <source>
        <dbReference type="ARBA" id="ARBA00022989"/>
    </source>
</evidence>
<comment type="function">
    <text evidence="1">The transhydrogenation between NADH and NADP is coupled to respiration and ATP hydrolysis and functions as a proton pump across the membrane.</text>
</comment>
<evidence type="ECO:0000256" key="6">
    <source>
        <dbReference type="ARBA" id="ARBA00022692"/>
    </source>
</evidence>
<dbReference type="PANTHER" id="PTHR10160:SF19">
    <property type="entry name" value="PROTON-TRANSLOCATING NAD(P)(+) TRANSHYDROGENASE"/>
    <property type="match status" value="1"/>
</dbReference>
<keyword evidence="9 13" id="KW-1133">Transmembrane helix</keyword>
<feature type="transmembrane region" description="Helical" evidence="13">
    <location>
        <begin position="55"/>
        <end position="74"/>
    </location>
</feature>
<feature type="transmembrane region" description="Helical" evidence="13">
    <location>
        <begin position="27"/>
        <end position="43"/>
    </location>
</feature>